<dbReference type="InterPro" id="IPR027417">
    <property type="entry name" value="P-loop_NTPase"/>
</dbReference>
<keyword evidence="1" id="KW-1133">Transmembrane helix</keyword>
<dbReference type="Pfam" id="PF20703">
    <property type="entry name" value="nSTAND1"/>
    <property type="match status" value="1"/>
</dbReference>
<dbReference type="Proteomes" id="UP001055460">
    <property type="component" value="Plasmid pB"/>
</dbReference>
<keyword evidence="1" id="KW-0472">Membrane</keyword>
<dbReference type="InterPro" id="IPR036322">
    <property type="entry name" value="WD40_repeat_dom_sf"/>
</dbReference>
<dbReference type="EMBL" id="CP098809">
    <property type="protein sequence ID" value="USJ27560.1"/>
    <property type="molecule type" value="Genomic_DNA"/>
</dbReference>
<dbReference type="RefSeq" id="WP_252161138.1">
    <property type="nucleotide sequence ID" value="NZ_CP098809.1"/>
</dbReference>
<evidence type="ECO:0000259" key="2">
    <source>
        <dbReference type="Pfam" id="PF20703"/>
    </source>
</evidence>
<evidence type="ECO:0000313" key="3">
    <source>
        <dbReference type="EMBL" id="USJ27560.1"/>
    </source>
</evidence>
<sequence>MNRDSPLRAPFVGPEPFGVNDHRNFFGRNREMRDLGAMVISQALVTVFGASGTGKSSLLTAGIGPALWSEFGTSMIDGGRLRTFGDDRLADQAAAEDNYFSVNLLRTLFRARDRSAETLDSDWYDCMKELRASVGPKMTLLEGFRELRYQIDRLPVRQPDRDNYRQLIVVIDQAEELFTDRPDLWAQRQPFLKQLHQALDPANYDGPDRESGPPHVVMAIREDFVGQLLSEGNFQRLPELRRHTFRLEGLLQDPALDAIRRPLEPTGVRFATGVAEEVLMRLRTAWNPERDDATFLTETVEPVHLQVTCLKLWNLVVSRGGNEISFDDLKRLGSIEKALGEYYDEEVRAAMGLPGASAFGERKLRLWLSKKLTTKNNYRVQAFVDEELPRTGLRRLTDRLPFVSGTAAPPAAVLARLDQRHVLRRMPRGRGFLYEIAHDQLVKPIRESNDAFLQAAGARRRTRRTRIGVAAVFLIGTIIGYGFLGAIVRTIWMRDLDGIHAAAGDPQLSAGLLAETLTAPPWWWKIHKWGGDRLLRGAEESFEPRSEVLTTLLETALLSPELEDVLVHDASLAAIHVGQTRILSVDETGLLLTSGKTDGVRSWSKNLDTPVMLDGWTTPTGAVAITEAADKAIVVAASEGNMVRLWRVRPGQARAAPELLTPSPHLIRALALAPDGATIAVAVEDGTHQWHVLHVDAVRNGKTGTIIAKGVEKIFALAFEQEMADPRKLLAIVGCAERGGDRDECLRSQVRFVVDGPTGWSPADVGLLQSVENIREFSGAEFLAKDSGLALRGRDTVVVAQLCGKRVSLPECPERRGETWFRRDWSGQALVIETATQPASVGRPARVRPAIASAAATGSVPAVPVAHETAERATFAAGAATIVAGRNGIASVYNLSRQFPGAEPVVEVARHRSPIERIFVDPRLKWIVGISARSNDKRRDLYLWRRRSDGWSKHAEPVPVSSSEGIWTAPVLAAAEEQDGRIIVAAERNLLQFPADGRAAKSVEGFDFLGQTAAAFGGGGGGGDPLFVYGTAGRQLFIYRLKGEMEPVFDSTLLNPASCANGEAAALSRGFGRYGIGSMVLEGSLLVALDRGTCLHVHDISRPKELTALDSRSLTIPIAEVVAASRHNAAVRLAAGTFQGSILLWQDVLSEPSDPKELRSPGDRSFITRIAFTDEPDWIKDYIFALDMAGRTTIWEARSGADARAPPVLPLHGVATQDIRIAYEGGDPILVSTGIDLRVNAAGRLEQVSTVRSLRLDFLNLPDSGAALTPYLCRLAGQRGAASGGCNNAP</sequence>
<dbReference type="SUPFAM" id="SSF52540">
    <property type="entry name" value="P-loop containing nucleoside triphosphate hydrolases"/>
    <property type="match status" value="1"/>
</dbReference>
<feature type="transmembrane region" description="Helical" evidence="1">
    <location>
        <begin position="467"/>
        <end position="492"/>
    </location>
</feature>
<name>A0A9Q8YG76_ENSAD</name>
<geneLocation type="plasmid" evidence="3 4">
    <name>pB</name>
</geneLocation>
<evidence type="ECO:0000313" key="4">
    <source>
        <dbReference type="Proteomes" id="UP001055460"/>
    </source>
</evidence>
<evidence type="ECO:0000256" key="1">
    <source>
        <dbReference type="SAM" id="Phobius"/>
    </source>
</evidence>
<gene>
    <name evidence="3" type="ORF">NE863_34625</name>
</gene>
<protein>
    <recommendedName>
        <fullName evidence="2">Novel STAND NTPase 1 domain-containing protein</fullName>
    </recommendedName>
</protein>
<feature type="domain" description="Novel STAND NTPase 1" evidence="2">
    <location>
        <begin position="10"/>
        <end position="348"/>
    </location>
</feature>
<reference evidence="3" key="1">
    <citation type="submission" date="2022-06" db="EMBL/GenBank/DDBJ databases">
        <title>Physiological and biochemical characterization and genomic elucidation of a strain of the genus Ensifer adhaerens M8 that combines arsenic oxidation and chromium reduction.</title>
        <authorList>
            <person name="Li X."/>
            <person name="Yu c."/>
        </authorList>
    </citation>
    <scope>NUCLEOTIDE SEQUENCE</scope>
    <source>
        <strain evidence="3">M8</strain>
        <plasmid evidence="3">pB</plasmid>
    </source>
</reference>
<dbReference type="SUPFAM" id="SSF50978">
    <property type="entry name" value="WD40 repeat-like"/>
    <property type="match status" value="1"/>
</dbReference>
<accession>A0A9Q8YG76</accession>
<dbReference type="InterPro" id="IPR049052">
    <property type="entry name" value="nSTAND1"/>
</dbReference>
<dbReference type="Gene3D" id="2.130.10.10">
    <property type="entry name" value="YVTN repeat-like/Quinoprotein amine dehydrogenase"/>
    <property type="match status" value="1"/>
</dbReference>
<dbReference type="InterPro" id="IPR015943">
    <property type="entry name" value="WD40/YVTN_repeat-like_dom_sf"/>
</dbReference>
<organism evidence="3 4">
    <name type="scientific">Ensifer adhaerens</name>
    <name type="common">Sinorhizobium morelense</name>
    <dbReference type="NCBI Taxonomy" id="106592"/>
    <lineage>
        <taxon>Bacteria</taxon>
        <taxon>Pseudomonadati</taxon>
        <taxon>Pseudomonadota</taxon>
        <taxon>Alphaproteobacteria</taxon>
        <taxon>Hyphomicrobiales</taxon>
        <taxon>Rhizobiaceae</taxon>
        <taxon>Sinorhizobium/Ensifer group</taxon>
        <taxon>Ensifer</taxon>
    </lineage>
</organism>
<proteinExistence type="predicted"/>
<keyword evidence="1" id="KW-0812">Transmembrane</keyword>
<keyword evidence="3" id="KW-0614">Plasmid</keyword>